<dbReference type="AlphaFoldDB" id="A0A918HY23"/>
<dbReference type="RefSeq" id="WP_189550770.1">
    <property type="nucleotide sequence ID" value="NZ_BMTP01000005.1"/>
</dbReference>
<reference evidence="2" key="1">
    <citation type="journal article" date="2014" name="Int. J. Syst. Evol. Microbiol.">
        <title>Complete genome sequence of Corynebacterium casei LMG S-19264T (=DSM 44701T), isolated from a smear-ripened cheese.</title>
        <authorList>
            <consortium name="US DOE Joint Genome Institute (JGI-PGF)"/>
            <person name="Walter F."/>
            <person name="Albersmeier A."/>
            <person name="Kalinowski J."/>
            <person name="Ruckert C."/>
        </authorList>
    </citation>
    <scope>NUCLEOTIDE SEQUENCE</scope>
    <source>
        <strain evidence="2">JCM 4391</strain>
    </source>
</reference>
<proteinExistence type="predicted"/>
<feature type="transmembrane region" description="Helical" evidence="1">
    <location>
        <begin position="12"/>
        <end position="34"/>
    </location>
</feature>
<dbReference type="Proteomes" id="UP000636661">
    <property type="component" value="Unassembled WGS sequence"/>
</dbReference>
<evidence type="ECO:0000256" key="1">
    <source>
        <dbReference type="SAM" id="Phobius"/>
    </source>
</evidence>
<evidence type="ECO:0000313" key="3">
    <source>
        <dbReference type="Proteomes" id="UP000636661"/>
    </source>
</evidence>
<gene>
    <name evidence="2" type="ORF">GCM10010274_24140</name>
</gene>
<protein>
    <submittedName>
        <fullName evidence="2">Uncharacterized protein</fullName>
    </submittedName>
</protein>
<sequence>MGMALSIAFEGFVLMALRLLRVAGGLLCLAAPAIAVRHRAVAGVMGGIGLCALVAGTAVIRAGEDVGAF</sequence>
<keyword evidence="1" id="KW-0472">Membrane</keyword>
<keyword evidence="1" id="KW-0812">Transmembrane</keyword>
<accession>A0A918HY23</accession>
<reference evidence="2" key="2">
    <citation type="submission" date="2020-09" db="EMBL/GenBank/DDBJ databases">
        <authorList>
            <person name="Sun Q."/>
            <person name="Ohkuma M."/>
        </authorList>
    </citation>
    <scope>NUCLEOTIDE SEQUENCE</scope>
    <source>
        <strain evidence="2">JCM 4391</strain>
    </source>
</reference>
<dbReference type="EMBL" id="BMTP01000005">
    <property type="protein sequence ID" value="GGU35978.1"/>
    <property type="molecule type" value="Genomic_DNA"/>
</dbReference>
<keyword evidence="1" id="KW-1133">Transmembrane helix</keyword>
<comment type="caution">
    <text evidence="2">The sequence shown here is derived from an EMBL/GenBank/DDBJ whole genome shotgun (WGS) entry which is preliminary data.</text>
</comment>
<organism evidence="2 3">
    <name type="scientific">Streptomyces lavendofoliae</name>
    <dbReference type="NCBI Taxonomy" id="67314"/>
    <lineage>
        <taxon>Bacteria</taxon>
        <taxon>Bacillati</taxon>
        <taxon>Actinomycetota</taxon>
        <taxon>Actinomycetes</taxon>
        <taxon>Kitasatosporales</taxon>
        <taxon>Streptomycetaceae</taxon>
        <taxon>Streptomyces</taxon>
    </lineage>
</organism>
<keyword evidence="3" id="KW-1185">Reference proteome</keyword>
<feature type="transmembrane region" description="Helical" evidence="1">
    <location>
        <begin position="40"/>
        <end position="60"/>
    </location>
</feature>
<name>A0A918HY23_9ACTN</name>
<evidence type="ECO:0000313" key="2">
    <source>
        <dbReference type="EMBL" id="GGU35978.1"/>
    </source>
</evidence>